<comment type="caution">
    <text evidence="7">The sequence shown here is derived from an EMBL/GenBank/DDBJ whole genome shotgun (WGS) entry which is preliminary data.</text>
</comment>
<dbReference type="AlphaFoldDB" id="K6WVU5"/>
<feature type="chain" id="PRO_5038418419" description="Heparinase II/III-like C-terminal domain-containing protein" evidence="5">
    <location>
        <begin position="21"/>
        <end position="643"/>
    </location>
</feature>
<dbReference type="OrthoDB" id="4592556at2"/>
<evidence type="ECO:0000313" key="8">
    <source>
        <dbReference type="Proteomes" id="UP000008366"/>
    </source>
</evidence>
<dbReference type="EMBL" id="BAHD01000089">
    <property type="protein sequence ID" value="GAB97946.1"/>
    <property type="molecule type" value="Genomic_DNA"/>
</dbReference>
<dbReference type="STRING" id="1184609.KILIM_089_00160"/>
<keyword evidence="2 5" id="KW-0732">Signal</keyword>
<reference evidence="7 8" key="1">
    <citation type="submission" date="2012-08" db="EMBL/GenBank/DDBJ databases">
        <title>Whole genome shotgun sequence of Kineosphaera limosa NBRC 100340.</title>
        <authorList>
            <person name="Yoshida I."/>
            <person name="Isaki S."/>
            <person name="Hosoyama A."/>
            <person name="Tsuchikane K."/>
            <person name="Katsumata H."/>
            <person name="Ando Y."/>
            <person name="Ohji S."/>
            <person name="Hamada M."/>
            <person name="Tamura T."/>
            <person name="Yamazoe A."/>
            <person name="Yamazaki S."/>
            <person name="Fujita N."/>
        </authorList>
    </citation>
    <scope>NUCLEOTIDE SEQUENCE [LARGE SCALE GENOMIC DNA]</scope>
    <source>
        <strain evidence="7 8">NBRC 100340</strain>
    </source>
</reference>
<evidence type="ECO:0000256" key="2">
    <source>
        <dbReference type="ARBA" id="ARBA00022729"/>
    </source>
</evidence>
<comment type="subcellular location">
    <subcellularLocation>
        <location evidence="1">Periplasm</location>
    </subcellularLocation>
</comment>
<name>K6WVU5_9MICO</name>
<dbReference type="Pfam" id="PF07940">
    <property type="entry name" value="Hepar_II_III_C"/>
    <property type="match status" value="1"/>
</dbReference>
<dbReference type="InterPro" id="IPR012480">
    <property type="entry name" value="Hepar_II_III_C"/>
</dbReference>
<sequence>MRSRPAAPGLSLAVSGALLAGTLAGPAANAAGAPTAASTAAASTAASTAAASTSAATAASTSANAQVASTLAAAKYPCRGYGGFNLYNPVDQVAKDVFKWEYPAAKVGNGKHDINWKLDPYKKPSWRTWFHSLYWTGAAIHKSTSGMTAQRDPKAIDHAVAIAQDWVRDNPYPWPTGAGAGNATMTRTDHLLCLRGALETLGRPTPKWLDDSLLQHAAWLRNNIWPDHNVGTDQLIAMLGVGCVLNKPAIREEAAKALAGRITRVIDSQGANNEQSPGYARWNYELWGQAERALQACGVNSSAARTITQRRAAAMRFLDHATAPNGTLALIGDTEPYRLQPDMSPAQAWLLSNGSAGAPPSARVAVYTAGFVFGRSGWGVGGHRKPAQESYYTLHFGPMRVGHGHNDHTSLTWATRSRDILVDPGKGEYVDDGWRAFYTGISGHNQLGTPEMRTSQVTKLTRRANATGADYYQLVDAPYKGASRSRDVIFLTDPDIVVTFDRMKAPKATTFTQYWHLPHDQNLSVSGARATATKRGDATTTTLLQLPVGAAQPSAFTGVRGATKPIQGWVWTSPTRKVPAPVAMVTRKGTSAAVATAVVAGPPTAGVSVRTAVSGSTTTYTFTVGSKRAVVALAGDGTLRRVS</sequence>
<dbReference type="RefSeq" id="WP_006594478.1">
    <property type="nucleotide sequence ID" value="NZ_BAHD01000089.1"/>
</dbReference>
<evidence type="ECO:0000313" key="7">
    <source>
        <dbReference type="EMBL" id="GAB97946.1"/>
    </source>
</evidence>
<evidence type="ECO:0000256" key="3">
    <source>
        <dbReference type="ARBA" id="ARBA00022764"/>
    </source>
</evidence>
<evidence type="ECO:0000256" key="4">
    <source>
        <dbReference type="ARBA" id="ARBA00023239"/>
    </source>
</evidence>
<keyword evidence="3" id="KW-0574">Periplasm</keyword>
<dbReference type="Gene3D" id="2.70.98.70">
    <property type="match status" value="1"/>
</dbReference>
<dbReference type="SUPFAM" id="SSF48230">
    <property type="entry name" value="Chondroitin AC/alginate lyase"/>
    <property type="match status" value="1"/>
</dbReference>
<dbReference type="GO" id="GO:0016829">
    <property type="term" value="F:lyase activity"/>
    <property type="evidence" value="ECO:0007669"/>
    <property type="project" value="UniProtKB-KW"/>
</dbReference>
<evidence type="ECO:0000256" key="1">
    <source>
        <dbReference type="ARBA" id="ARBA00004418"/>
    </source>
</evidence>
<dbReference type="Gene3D" id="1.50.10.100">
    <property type="entry name" value="Chondroitin AC/alginate lyase"/>
    <property type="match status" value="1"/>
</dbReference>
<organism evidence="7 8">
    <name type="scientific">Kineosphaera limosa NBRC 100340</name>
    <dbReference type="NCBI Taxonomy" id="1184609"/>
    <lineage>
        <taxon>Bacteria</taxon>
        <taxon>Bacillati</taxon>
        <taxon>Actinomycetota</taxon>
        <taxon>Actinomycetes</taxon>
        <taxon>Micrococcales</taxon>
        <taxon>Dermatophilaceae</taxon>
        <taxon>Kineosphaera</taxon>
    </lineage>
</organism>
<dbReference type="GO" id="GO:0042597">
    <property type="term" value="C:periplasmic space"/>
    <property type="evidence" value="ECO:0007669"/>
    <property type="project" value="UniProtKB-SubCell"/>
</dbReference>
<accession>K6WVU5</accession>
<feature type="domain" description="Heparinase II/III-like C-terminal" evidence="6">
    <location>
        <begin position="395"/>
        <end position="538"/>
    </location>
</feature>
<protein>
    <recommendedName>
        <fullName evidence="6">Heparinase II/III-like C-terminal domain-containing protein</fullName>
    </recommendedName>
</protein>
<feature type="signal peptide" evidence="5">
    <location>
        <begin position="1"/>
        <end position="20"/>
    </location>
</feature>
<dbReference type="eggNOG" id="COG5360">
    <property type="taxonomic scope" value="Bacteria"/>
</dbReference>
<proteinExistence type="predicted"/>
<dbReference type="PANTHER" id="PTHR39210:SF1">
    <property type="entry name" value="HEPARIN-SULFATE LYASE"/>
    <property type="match status" value="1"/>
</dbReference>
<dbReference type="PANTHER" id="PTHR39210">
    <property type="entry name" value="HEPARIN-SULFATE LYASE"/>
    <property type="match status" value="1"/>
</dbReference>
<evidence type="ECO:0000259" key="6">
    <source>
        <dbReference type="Pfam" id="PF07940"/>
    </source>
</evidence>
<dbReference type="InterPro" id="IPR008929">
    <property type="entry name" value="Chondroitin_lyas"/>
</dbReference>
<dbReference type="Proteomes" id="UP000008366">
    <property type="component" value="Unassembled WGS sequence"/>
</dbReference>
<keyword evidence="8" id="KW-1185">Reference proteome</keyword>
<keyword evidence="4" id="KW-0456">Lyase</keyword>
<gene>
    <name evidence="7" type="ORF">KILIM_089_00160</name>
</gene>
<evidence type="ECO:0000256" key="5">
    <source>
        <dbReference type="SAM" id="SignalP"/>
    </source>
</evidence>